<organism evidence="4">
    <name type="scientific">marine sediment metagenome</name>
    <dbReference type="NCBI Taxonomy" id="412755"/>
    <lineage>
        <taxon>unclassified sequences</taxon>
        <taxon>metagenomes</taxon>
        <taxon>ecological metagenomes</taxon>
    </lineage>
</organism>
<dbReference type="AlphaFoldDB" id="A0A0F9WMJ7"/>
<gene>
    <name evidence="4" type="ORF">LCGC14_0259880</name>
</gene>
<protein>
    <recommendedName>
        <fullName evidence="3">CzcB-like barrel-sandwich hybrid domain-containing protein</fullName>
    </recommendedName>
</protein>
<evidence type="ECO:0000256" key="2">
    <source>
        <dbReference type="SAM" id="Phobius"/>
    </source>
</evidence>
<dbReference type="InterPro" id="IPR058647">
    <property type="entry name" value="BSH_CzcB-like"/>
</dbReference>
<evidence type="ECO:0000256" key="1">
    <source>
        <dbReference type="SAM" id="Coils"/>
    </source>
</evidence>
<dbReference type="GO" id="GO:0015562">
    <property type="term" value="F:efflux transmembrane transporter activity"/>
    <property type="evidence" value="ECO:0007669"/>
    <property type="project" value="TreeGrafter"/>
</dbReference>
<sequence>MRKRLVPILIVAVGIVIFILLRLTRDEPAAVNSLERSWRVATEVIQPDAFAPRLTLYGVLESPLLFTVVAPMAGRVAELPAQDGEQIKQGQLLMALDEADIKPRVDQARADLEDAKAQLQSEKVAHQNDLQALTLERRIQANAQKNLERTEQLITRGVLPSAELENSKDALDRSALTVANRQRSINSYPSGLQAVEARVARAQATFDSTQRDAERSRFLAPFDGVVGNVQAAVGDQVNANAALLEFYPLQGMELRAVVPQVHSQSFTQALQSGSQLQAHSLDIEPPISMTLKRIAGQADARGVEALFSIDQPQPGLRLGNLLAINVARPVRSDSVALPYSALYGNDTLYQVLDGRLQRIEVQRVGEILTEQGDRRVLVRSSQLQASMEIVITHLPNAVHGLKVETGAAAPSNDDATGPRP</sequence>
<comment type="caution">
    <text evidence="4">The sequence shown here is derived from an EMBL/GenBank/DDBJ whole genome shotgun (WGS) entry which is preliminary data.</text>
</comment>
<accession>A0A0F9WMJ7</accession>
<keyword evidence="1" id="KW-0175">Coiled coil</keyword>
<dbReference type="EMBL" id="LAZR01000139">
    <property type="protein sequence ID" value="KKN87311.1"/>
    <property type="molecule type" value="Genomic_DNA"/>
</dbReference>
<evidence type="ECO:0000313" key="4">
    <source>
        <dbReference type="EMBL" id="KKN87311.1"/>
    </source>
</evidence>
<dbReference type="Pfam" id="PF25973">
    <property type="entry name" value="BSH_CzcB"/>
    <property type="match status" value="1"/>
</dbReference>
<dbReference type="SUPFAM" id="SSF111369">
    <property type="entry name" value="HlyD-like secretion proteins"/>
    <property type="match status" value="1"/>
</dbReference>
<keyword evidence="2" id="KW-0472">Membrane</keyword>
<dbReference type="Gene3D" id="2.40.30.170">
    <property type="match status" value="1"/>
</dbReference>
<dbReference type="Gene3D" id="1.10.287.470">
    <property type="entry name" value="Helix hairpin bin"/>
    <property type="match status" value="1"/>
</dbReference>
<dbReference type="PANTHER" id="PTHR30469">
    <property type="entry name" value="MULTIDRUG RESISTANCE PROTEIN MDTA"/>
    <property type="match status" value="1"/>
</dbReference>
<reference evidence="4" key="1">
    <citation type="journal article" date="2015" name="Nature">
        <title>Complex archaea that bridge the gap between prokaryotes and eukaryotes.</title>
        <authorList>
            <person name="Spang A."/>
            <person name="Saw J.H."/>
            <person name="Jorgensen S.L."/>
            <person name="Zaremba-Niedzwiedzka K."/>
            <person name="Martijn J."/>
            <person name="Lind A.E."/>
            <person name="van Eijk R."/>
            <person name="Schleper C."/>
            <person name="Guy L."/>
            <person name="Ettema T.J."/>
        </authorList>
    </citation>
    <scope>NUCLEOTIDE SEQUENCE</scope>
</reference>
<feature type="coiled-coil region" evidence="1">
    <location>
        <begin position="105"/>
        <end position="136"/>
    </location>
</feature>
<evidence type="ECO:0000259" key="3">
    <source>
        <dbReference type="Pfam" id="PF25973"/>
    </source>
</evidence>
<dbReference type="GO" id="GO:1990281">
    <property type="term" value="C:efflux pump complex"/>
    <property type="evidence" value="ECO:0007669"/>
    <property type="project" value="TreeGrafter"/>
</dbReference>
<proteinExistence type="predicted"/>
<feature type="domain" description="CzcB-like barrel-sandwich hybrid" evidence="3">
    <location>
        <begin position="67"/>
        <end position="244"/>
    </location>
</feature>
<keyword evidence="2" id="KW-1133">Transmembrane helix</keyword>
<keyword evidence="2" id="KW-0812">Transmembrane</keyword>
<feature type="transmembrane region" description="Helical" evidence="2">
    <location>
        <begin position="5"/>
        <end position="23"/>
    </location>
</feature>
<name>A0A0F9WMJ7_9ZZZZ</name>
<dbReference type="Gene3D" id="2.40.50.100">
    <property type="match status" value="1"/>
</dbReference>